<protein>
    <submittedName>
        <fullName evidence="1">OsmC family protein</fullName>
    </submittedName>
</protein>
<dbReference type="InterPro" id="IPR015946">
    <property type="entry name" value="KH_dom-like_a/b"/>
</dbReference>
<proteinExistence type="predicted"/>
<dbReference type="InterPro" id="IPR036102">
    <property type="entry name" value="OsmC/Ohrsf"/>
</dbReference>
<dbReference type="AlphaFoldDB" id="A0A501WQS3"/>
<keyword evidence="2" id="KW-1185">Reference proteome</keyword>
<dbReference type="InterPro" id="IPR003718">
    <property type="entry name" value="OsmC/Ohr_fam"/>
</dbReference>
<evidence type="ECO:0000313" key="2">
    <source>
        <dbReference type="Proteomes" id="UP000315901"/>
    </source>
</evidence>
<dbReference type="SUPFAM" id="SSF82784">
    <property type="entry name" value="OsmC-like"/>
    <property type="match status" value="1"/>
</dbReference>
<dbReference type="Proteomes" id="UP000315901">
    <property type="component" value="Unassembled WGS sequence"/>
</dbReference>
<organism evidence="1 2">
    <name type="scientific">Maribrevibacterium harenarium</name>
    <dbReference type="NCBI Taxonomy" id="2589817"/>
    <lineage>
        <taxon>Bacteria</taxon>
        <taxon>Pseudomonadati</taxon>
        <taxon>Pseudomonadota</taxon>
        <taxon>Gammaproteobacteria</taxon>
        <taxon>Oceanospirillales</taxon>
        <taxon>Oceanospirillaceae</taxon>
        <taxon>Maribrevibacterium</taxon>
    </lineage>
</organism>
<dbReference type="EMBL" id="VFRR01000018">
    <property type="protein sequence ID" value="TPE50685.1"/>
    <property type="molecule type" value="Genomic_DNA"/>
</dbReference>
<evidence type="ECO:0000313" key="1">
    <source>
        <dbReference type="EMBL" id="TPE50685.1"/>
    </source>
</evidence>
<dbReference type="RefSeq" id="WP_140589012.1">
    <property type="nucleotide sequence ID" value="NZ_VFRR01000018.1"/>
</dbReference>
<sequence>MSESKQFSVNLALVDGYKFEVDFGEAGTLITDEPAPLGHGEGPNPSLLLGTAVANCLAASLMFAIRKFKEDPGQVSAKVTGQFERIDRRLRITSLEVSLNLGNHADSFTHLDRVLEQFEEFCVVTQSVKAGIPTQVKVFDSAGNLLKGE</sequence>
<gene>
    <name evidence="1" type="ORF">FJM67_10255</name>
</gene>
<accession>A0A501WQS3</accession>
<dbReference type="Pfam" id="PF02566">
    <property type="entry name" value="OsmC"/>
    <property type="match status" value="1"/>
</dbReference>
<reference evidence="1 2" key="1">
    <citation type="submission" date="2019-06" db="EMBL/GenBank/DDBJ databases">
        <title>A novel bacterium of genus Marinomonas, isolated from coastal sand.</title>
        <authorList>
            <person name="Huang H."/>
            <person name="Mo K."/>
            <person name="Hu Y."/>
        </authorList>
    </citation>
    <scope>NUCLEOTIDE SEQUENCE [LARGE SCALE GENOMIC DNA]</scope>
    <source>
        <strain evidence="1 2">HB171799</strain>
    </source>
</reference>
<dbReference type="Gene3D" id="3.30.300.20">
    <property type="match status" value="1"/>
</dbReference>
<comment type="caution">
    <text evidence="1">The sequence shown here is derived from an EMBL/GenBank/DDBJ whole genome shotgun (WGS) entry which is preliminary data.</text>
</comment>
<dbReference type="OrthoDB" id="5297623at2"/>
<name>A0A501WQS3_9GAMM</name>